<gene>
    <name evidence="1" type="ORF">H8S37_04725</name>
</gene>
<dbReference type="RefSeq" id="WP_186874861.1">
    <property type="nucleotide sequence ID" value="NZ_JACOPF010000001.1"/>
</dbReference>
<name>A0A923RQ29_9FIRM</name>
<comment type="caution">
    <text evidence="1">The sequence shown here is derived from an EMBL/GenBank/DDBJ whole genome shotgun (WGS) entry which is preliminary data.</text>
</comment>
<proteinExistence type="predicted"/>
<evidence type="ECO:0000313" key="1">
    <source>
        <dbReference type="EMBL" id="MBC5688233.1"/>
    </source>
</evidence>
<dbReference type="Gene3D" id="3.40.960.10">
    <property type="entry name" value="VSR Endonuclease"/>
    <property type="match status" value="1"/>
</dbReference>
<accession>A0A923RQ29</accession>
<protein>
    <recommendedName>
        <fullName evidence="3">DUF559 domain-containing protein</fullName>
    </recommendedName>
</protein>
<dbReference type="AlphaFoldDB" id="A0A923RQ29"/>
<keyword evidence="2" id="KW-1185">Reference proteome</keyword>
<evidence type="ECO:0000313" key="2">
    <source>
        <dbReference type="Proteomes" id="UP000652477"/>
    </source>
</evidence>
<dbReference type="Proteomes" id="UP000652477">
    <property type="component" value="Unassembled WGS sequence"/>
</dbReference>
<organism evidence="1 2">
    <name type="scientific">Mediterraneibacter hominis</name>
    <dbReference type="NCBI Taxonomy" id="2763054"/>
    <lineage>
        <taxon>Bacteria</taxon>
        <taxon>Bacillati</taxon>
        <taxon>Bacillota</taxon>
        <taxon>Clostridia</taxon>
        <taxon>Lachnospirales</taxon>
        <taxon>Lachnospiraceae</taxon>
        <taxon>Mediterraneibacter</taxon>
    </lineage>
</organism>
<evidence type="ECO:0008006" key="3">
    <source>
        <dbReference type="Google" id="ProtNLM"/>
    </source>
</evidence>
<sequence length="359" mass="42709">MLVEKQKIEVRWNGSNRKWYEEKGYKFTKIRDGFIVKPEDLPDYSHHKVEVICDFCNRQYILEYRDYLKNIKRNNKKFHCFICGNRKHIKNINHSTSKNKLSVDEVIKRIESKNKNKLLNPEDYKNQNTSNLKVLCGSCGSEFLTSLSSIKNGDGACLKCANKKTSEKQKLSSEEVKRRIDAVNNNKLLNPKDYRDNHTPNLKIKCGDCGEIYVTTLANYEYNQKIRCDKCSQRISVPERKVMELLNFYSINYKYNYRFSDCKGKNRALPFDFWIEDLNTIIETDGRHHYHSVWGEEHFQRTKLYDGIKDKYCKNKNIQLIRIPYWEFDNIEDILIKKLNLKPLNQNKKIKYIPKKKIA</sequence>
<reference evidence="1" key="1">
    <citation type="submission" date="2020-08" db="EMBL/GenBank/DDBJ databases">
        <title>Genome public.</title>
        <authorList>
            <person name="Liu C."/>
            <person name="Sun Q."/>
        </authorList>
    </citation>
    <scope>NUCLEOTIDE SEQUENCE</scope>
    <source>
        <strain evidence="1">NSJ-55</strain>
    </source>
</reference>
<dbReference type="EMBL" id="JACOPF010000001">
    <property type="protein sequence ID" value="MBC5688233.1"/>
    <property type="molecule type" value="Genomic_DNA"/>
</dbReference>